<name>H6RF16_9BACT</name>
<dbReference type="InterPro" id="IPR003774">
    <property type="entry name" value="AlgH-like"/>
</dbReference>
<evidence type="ECO:0000256" key="1">
    <source>
        <dbReference type="ARBA" id="ARBA00009600"/>
    </source>
</evidence>
<gene>
    <name evidence="2" type="ORF">VIS_S18BPA60025</name>
</gene>
<accession>H6RF16</accession>
<dbReference type="PANTHER" id="PTHR30327">
    <property type="entry name" value="UNCHARACTERIZED PROTEIN YQGE"/>
    <property type="match status" value="1"/>
</dbReference>
<evidence type="ECO:0000313" key="2">
    <source>
        <dbReference type="EMBL" id="CCF99627.1"/>
    </source>
</evidence>
<dbReference type="GO" id="GO:0005829">
    <property type="term" value="C:cytosol"/>
    <property type="evidence" value="ECO:0007669"/>
    <property type="project" value="TreeGrafter"/>
</dbReference>
<dbReference type="AlphaFoldDB" id="H6RF16"/>
<reference evidence="2" key="1">
    <citation type="journal article" date="2012" name="Environ. Microbiol.">
        <title>Genomic content of uncultured Bacteroidetes from contrasting oceanic provinces in the North Atlantic Ocean.</title>
        <authorList>
            <person name="Gomez-Pereira P.R."/>
            <person name="Schuler M."/>
            <person name="Fuchs B.M."/>
            <person name="Bennke C."/>
            <person name="Teeling H."/>
            <person name="Waldmann J."/>
            <person name="Richter M."/>
            <person name="Barbe V."/>
            <person name="Bataille E."/>
            <person name="Glockner F.O."/>
            <person name="Amann R."/>
        </authorList>
    </citation>
    <scope>NUCLEOTIDE SEQUENCE</scope>
</reference>
<proteinExistence type="inferred from homology"/>
<dbReference type="Gene3D" id="3.40.1740.10">
    <property type="entry name" value="VC0467-like"/>
    <property type="match status" value="1"/>
</dbReference>
<comment type="similarity">
    <text evidence="1">Belongs to the UPF0301 (AlgH) family.</text>
</comment>
<dbReference type="EMBL" id="FO117585">
    <property type="protein sequence ID" value="CCF99627.1"/>
    <property type="molecule type" value="Genomic_DNA"/>
</dbReference>
<dbReference type="SUPFAM" id="SSF143456">
    <property type="entry name" value="VC0467-like"/>
    <property type="match status" value="1"/>
</dbReference>
<organism evidence="2">
    <name type="scientific">uncultured Flavobacteriia bacterium</name>
    <dbReference type="NCBI Taxonomy" id="212695"/>
    <lineage>
        <taxon>Bacteria</taxon>
        <taxon>Pseudomonadati</taxon>
        <taxon>Bacteroidota</taxon>
        <taxon>Flavobacteriia</taxon>
        <taxon>environmental samples</taxon>
    </lineage>
</organism>
<dbReference type="Pfam" id="PF02622">
    <property type="entry name" value="DUF179"/>
    <property type="match status" value="1"/>
</dbReference>
<protein>
    <submittedName>
        <fullName evidence="2">Protein containing DUF179</fullName>
    </submittedName>
</protein>
<dbReference type="PANTHER" id="PTHR30327:SF1">
    <property type="entry name" value="UPF0301 PROTEIN YQGE"/>
    <property type="match status" value="1"/>
</dbReference>
<sequence length="192" mass="21570">MIRFTPSNHATPAPGNVLLSEPFLDDPYFGRKVVLLCEHNEEGSFGFVLNNYVDIDVDEVMDDLPKLNARISVGGPVKNGNLYYLHTREDIAESIPVVPGVFMGGNFDQIRDMLQAGQLQAQDIRFFIGYSGWSPAQLQEEIRSRSWFVADVAPSDIMRTDEDNEDYWKRLISEMGDGFDHIANAPSDPSLN</sequence>
<reference evidence="2" key="2">
    <citation type="submission" date="2012-02" db="EMBL/GenBank/DDBJ databases">
        <authorList>
            <person name="Genoscope - CEA"/>
        </authorList>
    </citation>
    <scope>NUCLEOTIDE SEQUENCE</scope>
</reference>